<dbReference type="PANTHER" id="PTHR10772:SF58">
    <property type="entry name" value="CO-CHAPERONIN GROES"/>
    <property type="match status" value="1"/>
</dbReference>
<keyword evidence="3" id="KW-0963">Cytoplasm</keyword>
<dbReference type="GO" id="GO:0005737">
    <property type="term" value="C:cytoplasm"/>
    <property type="evidence" value="ECO:0007669"/>
    <property type="project" value="UniProtKB-SubCell"/>
</dbReference>
<evidence type="ECO:0000313" key="6">
    <source>
        <dbReference type="Proteomes" id="UP000245506"/>
    </source>
</evidence>
<reference evidence="5 6" key="1">
    <citation type="submission" date="2018-05" db="EMBL/GenBank/DDBJ databases">
        <title>Leucothrix arctica sp. nov., isolated from Arctic seawater.</title>
        <authorList>
            <person name="Choi A."/>
            <person name="Baek K."/>
        </authorList>
    </citation>
    <scope>NUCLEOTIDE SEQUENCE [LARGE SCALE GENOMIC DNA]</scope>
    <source>
        <strain evidence="5 6">IMCC9719</strain>
    </source>
</reference>
<evidence type="ECO:0000256" key="3">
    <source>
        <dbReference type="HAMAP-Rule" id="MF_00580"/>
    </source>
</evidence>
<dbReference type="GO" id="GO:0044183">
    <property type="term" value="F:protein folding chaperone"/>
    <property type="evidence" value="ECO:0007669"/>
    <property type="project" value="InterPro"/>
</dbReference>
<dbReference type="NCBIfam" id="NF001533">
    <property type="entry name" value="PRK00364.2-4"/>
    <property type="match status" value="1"/>
</dbReference>
<comment type="function">
    <text evidence="3 4">Together with the chaperonin GroEL, plays an essential role in assisting protein folding. The GroEL-GroES system forms a nano-cage that allows encapsulation of the non-native substrate proteins and provides a physical environment optimized to promote and accelerate protein folding. GroES binds to the apical surface of the GroEL ring, thereby capping the opening of the GroEL channel.</text>
</comment>
<dbReference type="AlphaFoldDB" id="A0A317CKZ1"/>
<organism evidence="5 6">
    <name type="scientific">Leucothrix arctica</name>
    <dbReference type="NCBI Taxonomy" id="1481894"/>
    <lineage>
        <taxon>Bacteria</taxon>
        <taxon>Pseudomonadati</taxon>
        <taxon>Pseudomonadota</taxon>
        <taxon>Gammaproteobacteria</taxon>
        <taxon>Thiotrichales</taxon>
        <taxon>Thiotrichaceae</taxon>
        <taxon>Leucothrix</taxon>
    </lineage>
</organism>
<dbReference type="InterPro" id="IPR037124">
    <property type="entry name" value="Chaperonin_GroES_sf"/>
</dbReference>
<evidence type="ECO:0000313" key="5">
    <source>
        <dbReference type="EMBL" id="PWQ99009.1"/>
    </source>
</evidence>
<accession>A0A317CKZ1</accession>
<protein>
    <recommendedName>
        <fullName evidence="3">Co-chaperonin GroES</fullName>
    </recommendedName>
    <alternativeName>
        <fullName evidence="3">10 kDa chaperonin</fullName>
    </alternativeName>
    <alternativeName>
        <fullName evidence="3">Chaperonin-10</fullName>
        <shortName evidence="3">Cpn10</shortName>
    </alternativeName>
</protein>
<dbReference type="SUPFAM" id="SSF50129">
    <property type="entry name" value="GroES-like"/>
    <property type="match status" value="1"/>
</dbReference>
<comment type="subunit">
    <text evidence="3">Heptamer of 7 subunits arranged in a ring. Interacts with the chaperonin GroEL.</text>
</comment>
<comment type="similarity">
    <text evidence="1 3 4">Belongs to the GroES chaperonin family.</text>
</comment>
<dbReference type="FunFam" id="2.30.33.40:FF:000001">
    <property type="entry name" value="10 kDa chaperonin"/>
    <property type="match status" value="1"/>
</dbReference>
<dbReference type="NCBIfam" id="NF001529">
    <property type="entry name" value="PRK00364.1-5"/>
    <property type="match status" value="1"/>
</dbReference>
<dbReference type="PANTHER" id="PTHR10772">
    <property type="entry name" value="10 KDA HEAT SHOCK PROTEIN"/>
    <property type="match status" value="1"/>
</dbReference>
<dbReference type="NCBIfam" id="NF001531">
    <property type="entry name" value="PRK00364.2-2"/>
    <property type="match status" value="1"/>
</dbReference>
<gene>
    <name evidence="3" type="primary">groES</name>
    <name evidence="3" type="synonym">groS</name>
    <name evidence="5" type="ORF">DKT75_02300</name>
</gene>
<dbReference type="CDD" id="cd00320">
    <property type="entry name" value="cpn10"/>
    <property type="match status" value="1"/>
</dbReference>
<dbReference type="InterPro" id="IPR018369">
    <property type="entry name" value="Chaprnonin_Cpn10_CS"/>
</dbReference>
<keyword evidence="6" id="KW-1185">Reference proteome</keyword>
<dbReference type="GO" id="GO:0046872">
    <property type="term" value="F:metal ion binding"/>
    <property type="evidence" value="ECO:0007669"/>
    <property type="project" value="TreeGrafter"/>
</dbReference>
<dbReference type="Proteomes" id="UP000245506">
    <property type="component" value="Unassembled WGS sequence"/>
</dbReference>
<sequence length="96" mass="10439">MNIRPLHDRVVVRRTEEERTTASGIIIPDSATEKPNRGEVIAAGNGKITDSGDVRAMDVKVGDQILFGQYAGTTVKVDGEELLMMKEDDILAVIEA</sequence>
<dbReference type="NCBIfam" id="NF001527">
    <property type="entry name" value="PRK00364.1-2"/>
    <property type="match status" value="1"/>
</dbReference>
<dbReference type="RefSeq" id="WP_109821815.1">
    <property type="nucleotide sequence ID" value="NZ_QGKL01000009.1"/>
</dbReference>
<evidence type="ECO:0000256" key="1">
    <source>
        <dbReference type="ARBA" id="ARBA00006975"/>
    </source>
</evidence>
<dbReference type="GO" id="GO:0051082">
    <property type="term" value="F:unfolded protein binding"/>
    <property type="evidence" value="ECO:0007669"/>
    <property type="project" value="TreeGrafter"/>
</dbReference>
<dbReference type="OrthoDB" id="9806791at2"/>
<comment type="subcellular location">
    <subcellularLocation>
        <location evidence="3">Cytoplasm</location>
    </subcellularLocation>
</comment>
<evidence type="ECO:0000256" key="4">
    <source>
        <dbReference type="RuleBase" id="RU000535"/>
    </source>
</evidence>
<dbReference type="NCBIfam" id="NF001534">
    <property type="entry name" value="PRK00364.2-5"/>
    <property type="match status" value="1"/>
</dbReference>
<dbReference type="PROSITE" id="PS00681">
    <property type="entry name" value="CHAPERONINS_CPN10"/>
    <property type="match status" value="1"/>
</dbReference>
<dbReference type="GO" id="GO:0005524">
    <property type="term" value="F:ATP binding"/>
    <property type="evidence" value="ECO:0007669"/>
    <property type="project" value="InterPro"/>
</dbReference>
<dbReference type="SMART" id="SM00883">
    <property type="entry name" value="Cpn10"/>
    <property type="match status" value="1"/>
</dbReference>
<dbReference type="Pfam" id="PF00166">
    <property type="entry name" value="Cpn10"/>
    <property type="match status" value="1"/>
</dbReference>
<dbReference type="EMBL" id="QGKL01000009">
    <property type="protein sequence ID" value="PWQ99009.1"/>
    <property type="molecule type" value="Genomic_DNA"/>
</dbReference>
<evidence type="ECO:0000256" key="2">
    <source>
        <dbReference type="ARBA" id="ARBA00023186"/>
    </source>
</evidence>
<proteinExistence type="inferred from homology"/>
<dbReference type="InterPro" id="IPR011032">
    <property type="entry name" value="GroES-like_sf"/>
</dbReference>
<dbReference type="InterPro" id="IPR020818">
    <property type="entry name" value="Chaperonin_GroES"/>
</dbReference>
<dbReference type="Gene3D" id="2.30.33.40">
    <property type="entry name" value="GroES chaperonin"/>
    <property type="match status" value="1"/>
</dbReference>
<dbReference type="HAMAP" id="MF_00580">
    <property type="entry name" value="CH10"/>
    <property type="match status" value="1"/>
</dbReference>
<comment type="caution">
    <text evidence="5">The sequence shown here is derived from an EMBL/GenBank/DDBJ whole genome shotgun (WGS) entry which is preliminary data.</text>
</comment>
<keyword evidence="2 3" id="KW-0143">Chaperone</keyword>
<name>A0A317CKZ1_9GAMM</name>
<dbReference type="PRINTS" id="PR00297">
    <property type="entry name" value="CHAPERONIN10"/>
</dbReference>
<dbReference type="GO" id="GO:0051087">
    <property type="term" value="F:protein-folding chaperone binding"/>
    <property type="evidence" value="ECO:0007669"/>
    <property type="project" value="TreeGrafter"/>
</dbReference>